<sequence length="370" mass="39194">MLARRGFGRLSTITFTHCGGPVQFRGSPGVDGVSVGDARGALASGLDGRMEGSPRDRIALTAAENPKACAKESNRLFEQHVDRCTQTNSVQGPSHLRCCCRLNTRAIRGIWTIVPQSPSAACCFVASQHNKSWVQQGSSLGDRQKRHIQCTVAAADSPRTKAESPRISPNSSGGSISSEFNDTCAPRAWDGAGSTAVRGARGDCAFPAAGAAADGRPPLVSATPAAVQHIKELIKEYNDALQKEQLDGEPSLKATGIRISLQRQGCSGMAYDVTLCTERQPRPHDGSATEASATPSHASGPLGLSGHRRKNWGEDEVVVVEGVEIRVAADAVMLLIGTQVDFVDEDVQTGFIFNNPNQKHSCGCGKSFMV</sequence>
<proteinExistence type="predicted"/>
<dbReference type="PANTHER" id="PTHR10072:SF41">
    <property type="entry name" value="IRON-SULFUR CLUSTER ASSEMBLY 1 HOMOLOG, MITOCHONDRIAL"/>
    <property type="match status" value="1"/>
</dbReference>
<dbReference type="OrthoDB" id="333486at2759"/>
<dbReference type="InterPro" id="IPR050322">
    <property type="entry name" value="Fe-S_cluster_asmbl/transfer"/>
</dbReference>
<organism evidence="2 3">
    <name type="scientific">Eimeria maxima</name>
    <name type="common">Coccidian parasite</name>
    <dbReference type="NCBI Taxonomy" id="5804"/>
    <lineage>
        <taxon>Eukaryota</taxon>
        <taxon>Sar</taxon>
        <taxon>Alveolata</taxon>
        <taxon>Apicomplexa</taxon>
        <taxon>Conoidasida</taxon>
        <taxon>Coccidia</taxon>
        <taxon>Eucoccidiorida</taxon>
        <taxon>Eimeriorina</taxon>
        <taxon>Eimeriidae</taxon>
        <taxon>Eimeria</taxon>
    </lineage>
</organism>
<dbReference type="Gene3D" id="2.60.300.12">
    <property type="entry name" value="HesB-like domain"/>
    <property type="match status" value="1"/>
</dbReference>
<dbReference type="OMA" id="ICCLEAD"/>
<feature type="region of interest" description="Disordered" evidence="1">
    <location>
        <begin position="279"/>
        <end position="308"/>
    </location>
</feature>
<dbReference type="RefSeq" id="XP_013332809.1">
    <property type="nucleotide sequence ID" value="XM_013477355.1"/>
</dbReference>
<protein>
    <submittedName>
        <fullName evidence="2">Iron-sulfur cluster assembly accessory protein, putative</fullName>
    </submittedName>
</protein>
<dbReference type="GeneID" id="25334232"/>
<evidence type="ECO:0000256" key="1">
    <source>
        <dbReference type="SAM" id="MobiDB-lite"/>
    </source>
</evidence>
<dbReference type="InterPro" id="IPR035903">
    <property type="entry name" value="HesB-like_dom_sf"/>
</dbReference>
<keyword evidence="3" id="KW-1185">Reference proteome</keyword>
<feature type="region of interest" description="Disordered" evidence="1">
    <location>
        <begin position="155"/>
        <end position="179"/>
    </location>
</feature>
<dbReference type="InterPro" id="IPR017870">
    <property type="entry name" value="FeS_cluster_insertion_CS"/>
</dbReference>
<dbReference type="Proteomes" id="UP000030763">
    <property type="component" value="Unassembled WGS sequence"/>
</dbReference>
<dbReference type="VEuPathDB" id="ToxoDB:EMWEY_00002460"/>
<reference evidence="2" key="2">
    <citation type="submission" date="2013-10" db="EMBL/GenBank/DDBJ databases">
        <authorList>
            <person name="Aslett M."/>
        </authorList>
    </citation>
    <scope>NUCLEOTIDE SEQUENCE [LARGE SCALE GENOMIC DNA]</scope>
    <source>
        <strain evidence="2">Weybridge</strain>
    </source>
</reference>
<name>U6M153_EIMMA</name>
<dbReference type="GO" id="GO:0016226">
    <property type="term" value="P:iron-sulfur cluster assembly"/>
    <property type="evidence" value="ECO:0007669"/>
    <property type="project" value="TreeGrafter"/>
</dbReference>
<evidence type="ECO:0000313" key="2">
    <source>
        <dbReference type="EMBL" id="CDJ56159.1"/>
    </source>
</evidence>
<dbReference type="GO" id="GO:0005739">
    <property type="term" value="C:mitochondrion"/>
    <property type="evidence" value="ECO:0007669"/>
    <property type="project" value="TreeGrafter"/>
</dbReference>
<feature type="compositionally biased region" description="Low complexity" evidence="1">
    <location>
        <begin position="165"/>
        <end position="178"/>
    </location>
</feature>
<dbReference type="AlphaFoldDB" id="U6M153"/>
<dbReference type="EMBL" id="HG718817">
    <property type="protein sequence ID" value="CDJ56159.1"/>
    <property type="molecule type" value="Genomic_DNA"/>
</dbReference>
<accession>U6M153</accession>
<dbReference type="GO" id="GO:0051537">
    <property type="term" value="F:2 iron, 2 sulfur cluster binding"/>
    <property type="evidence" value="ECO:0007669"/>
    <property type="project" value="TreeGrafter"/>
</dbReference>
<reference evidence="2" key="1">
    <citation type="submission" date="2013-10" db="EMBL/GenBank/DDBJ databases">
        <title>Genomic analysis of the causative agents of coccidiosis in chickens.</title>
        <authorList>
            <person name="Reid A.J."/>
            <person name="Blake D."/>
            <person name="Billington K."/>
            <person name="Browne H."/>
            <person name="Dunn M."/>
            <person name="Hung S."/>
            <person name="Kawahara F."/>
            <person name="Miranda-Saavedra D."/>
            <person name="Mourier T."/>
            <person name="Nagra H."/>
            <person name="Otto T.D."/>
            <person name="Rawlings N."/>
            <person name="Sanchez A."/>
            <person name="Sanders M."/>
            <person name="Subramaniam C."/>
            <person name="Tay Y."/>
            <person name="Dear P."/>
            <person name="Doerig C."/>
            <person name="Gruber A."/>
            <person name="Parkinson J."/>
            <person name="Shirley M."/>
            <person name="Wan K.L."/>
            <person name="Berriman M."/>
            <person name="Tomley F."/>
            <person name="Pain A."/>
        </authorList>
    </citation>
    <scope>NUCLEOTIDE SEQUENCE [LARGE SCALE GENOMIC DNA]</scope>
    <source>
        <strain evidence="2">Weybridge</strain>
    </source>
</reference>
<dbReference type="PANTHER" id="PTHR10072">
    <property type="entry name" value="IRON-SULFUR CLUSTER ASSEMBLY PROTEIN"/>
    <property type="match status" value="1"/>
</dbReference>
<evidence type="ECO:0000313" key="3">
    <source>
        <dbReference type="Proteomes" id="UP000030763"/>
    </source>
</evidence>
<gene>
    <name evidence="2" type="ORF">EMWEY_00002460</name>
</gene>
<dbReference type="PROSITE" id="PS01152">
    <property type="entry name" value="HESB"/>
    <property type="match status" value="1"/>
</dbReference>
<dbReference type="SUPFAM" id="SSF89360">
    <property type="entry name" value="HesB-like domain"/>
    <property type="match status" value="1"/>
</dbReference>